<keyword evidence="3" id="KW-1185">Reference proteome</keyword>
<dbReference type="PANTHER" id="PTHR40132:SF1">
    <property type="entry name" value="PRE-MRNA-SPLICING FACTOR 38B"/>
    <property type="match status" value="1"/>
</dbReference>
<feature type="compositionally biased region" description="Basic residues" evidence="1">
    <location>
        <begin position="163"/>
        <end position="179"/>
    </location>
</feature>
<dbReference type="PANTHER" id="PTHR40132">
    <property type="entry name" value="PRE-MRNA-SPLICING FACTOR 38B"/>
    <property type="match status" value="1"/>
</dbReference>
<feature type="compositionally biased region" description="Basic and acidic residues" evidence="1">
    <location>
        <begin position="204"/>
        <end position="218"/>
    </location>
</feature>
<feature type="compositionally biased region" description="Basic residues" evidence="1">
    <location>
        <begin position="193"/>
        <end position="203"/>
    </location>
</feature>
<feature type="region of interest" description="Disordered" evidence="1">
    <location>
        <begin position="37"/>
        <end position="268"/>
    </location>
</feature>
<reference evidence="3" key="1">
    <citation type="submission" date="2018-05" db="EMBL/GenBank/DDBJ databases">
        <title>Draft genome sequence of Stemphylium lycopersici strain CIDEFI 213.</title>
        <authorList>
            <person name="Medina R."/>
            <person name="Franco M.E.E."/>
            <person name="Lucentini C.G."/>
            <person name="Saparrat M.C.N."/>
            <person name="Balatti P.A."/>
        </authorList>
    </citation>
    <scope>NUCLEOTIDE SEQUENCE [LARGE SCALE GENOMIC DNA]</scope>
    <source>
        <strain evidence="3">CIDEFI 213</strain>
    </source>
</reference>
<feature type="compositionally biased region" description="Basic and acidic residues" evidence="1">
    <location>
        <begin position="37"/>
        <end position="74"/>
    </location>
</feature>
<name>A0A364NF56_STELY</name>
<comment type="caution">
    <text evidence="2">The sequence shown here is derived from an EMBL/GenBank/DDBJ whole genome shotgun (WGS) entry which is preliminary data.</text>
</comment>
<gene>
    <name evidence="2" type="ORF">DDE83_000976</name>
</gene>
<dbReference type="EMBL" id="QGDH01000009">
    <property type="protein sequence ID" value="RAR15743.1"/>
    <property type="molecule type" value="Genomic_DNA"/>
</dbReference>
<protein>
    <submittedName>
        <fullName evidence="2">Pre-mrna-splicing factor 38b</fullName>
    </submittedName>
</protein>
<feature type="compositionally biased region" description="Basic residues" evidence="1">
    <location>
        <begin position="219"/>
        <end position="232"/>
    </location>
</feature>
<dbReference type="OrthoDB" id="2431475at2759"/>
<feature type="compositionally biased region" description="Basic residues" evidence="1">
    <location>
        <begin position="110"/>
        <end position="126"/>
    </location>
</feature>
<evidence type="ECO:0000256" key="1">
    <source>
        <dbReference type="SAM" id="MobiDB-lite"/>
    </source>
</evidence>
<organism evidence="2 3">
    <name type="scientific">Stemphylium lycopersici</name>
    <name type="common">Tomato gray leaf spot disease fungus</name>
    <name type="synonym">Thyrospora lycopersici</name>
    <dbReference type="NCBI Taxonomy" id="183478"/>
    <lineage>
        <taxon>Eukaryota</taxon>
        <taxon>Fungi</taxon>
        <taxon>Dikarya</taxon>
        <taxon>Ascomycota</taxon>
        <taxon>Pezizomycotina</taxon>
        <taxon>Dothideomycetes</taxon>
        <taxon>Pleosporomycetidae</taxon>
        <taxon>Pleosporales</taxon>
        <taxon>Pleosporineae</taxon>
        <taxon>Pleosporaceae</taxon>
        <taxon>Stemphylium</taxon>
    </lineage>
</organism>
<dbReference type="Proteomes" id="UP000249619">
    <property type="component" value="Unassembled WGS sequence"/>
</dbReference>
<feature type="compositionally biased region" description="Basic residues" evidence="1">
    <location>
        <begin position="137"/>
        <end position="153"/>
    </location>
</feature>
<sequence length="374" mass="43532">MKSGAPKPNKNFLRHIIRQTDSHNAALLAKEAEESRARLRAMNRERDREGARDAQEKQRRADGRLTPVADDHGQLKRHPSRPRDHDDGDEDGYRRRRRSRERDGSNGASSRRHRERSRDSRRHKRRHDSDEDEDGSHRKRKRSRSPRERTHRHKDSDTEDTRRFRRREYKDGRHRRRGSYSRTASRSPSPHSRCSRHDKRREHRDRSAGDDTRSPHRNSDRHKHHRSSKRRAASPASDSDPLEAIVGPLPPPPEPTVRSKGRGALKPNSMGIEARFSSTYDPSVDVCAGSDVEDDWGDALEALRDRARWRQQGADRLKSAGFTDAQVRKWEKGDEQNEDDVVWKGRGQAREWDRGKVLDDFGDVELKADFGRLK</sequence>
<accession>A0A364NF56</accession>
<dbReference type="STRING" id="183478.A0A364NF56"/>
<proteinExistence type="predicted"/>
<evidence type="ECO:0000313" key="2">
    <source>
        <dbReference type="EMBL" id="RAR15743.1"/>
    </source>
</evidence>
<dbReference type="AlphaFoldDB" id="A0A364NF56"/>
<evidence type="ECO:0000313" key="3">
    <source>
        <dbReference type="Proteomes" id="UP000249619"/>
    </source>
</evidence>